<dbReference type="RefSeq" id="WP_183464652.1">
    <property type="nucleotide sequence ID" value="NZ_CP050296.1"/>
</dbReference>
<proteinExistence type="predicted"/>
<sequence>MASDLRRRIEALESAQPIVEIVDASHSGRAQAFASFISETFDLGQGDSPATNAAKLYGLPSAPAFMKWVKAGFSQEAHAVLAQEAYGDDWRTRADEVAATATARCRVVHGNDWEQVLADRMASDNGHSRYPVEGISKETRT</sequence>
<dbReference type="EMBL" id="CP050296">
    <property type="protein sequence ID" value="QND57874.1"/>
    <property type="molecule type" value="Genomic_DNA"/>
</dbReference>
<organism evidence="1 2">
    <name type="scientific">Mesorhizobium huakuii</name>
    <dbReference type="NCBI Taxonomy" id="28104"/>
    <lineage>
        <taxon>Bacteria</taxon>
        <taxon>Pseudomonadati</taxon>
        <taxon>Pseudomonadota</taxon>
        <taxon>Alphaproteobacteria</taxon>
        <taxon>Hyphomicrobiales</taxon>
        <taxon>Phyllobacteriaceae</taxon>
        <taxon>Mesorhizobium</taxon>
    </lineage>
</organism>
<reference evidence="2" key="1">
    <citation type="journal article" date="2020" name="Mol. Plant Microbe">
        <title>Rhizobial microsymbionts of the narrowly endemic Oxytropis species growing in Kamchatka are characterized by significant genetic diversity and possess a set of genes that are associated with T3SS and T6SS secretion systems and can affect the development of symbiosis.</title>
        <authorList>
            <person name="Safronova V."/>
            <person name="Guro P."/>
            <person name="Sazanova A."/>
            <person name="Kuznetsova I."/>
            <person name="Belimov A."/>
            <person name="Yakubov V."/>
            <person name="Chirak E."/>
            <person name="Afonin A."/>
            <person name="Gogolev Y."/>
            <person name="Andronov E."/>
            <person name="Tikhonovich I."/>
        </authorList>
    </citation>
    <scope>NUCLEOTIDE SEQUENCE [LARGE SCALE GENOMIC DNA]</scope>
    <source>
        <strain evidence="2">583</strain>
    </source>
</reference>
<dbReference type="Proteomes" id="UP000515465">
    <property type="component" value="Chromosome"/>
</dbReference>
<evidence type="ECO:0000313" key="2">
    <source>
        <dbReference type="Proteomes" id="UP000515465"/>
    </source>
</evidence>
<gene>
    <name evidence="1" type="ORF">HB778_15650</name>
</gene>
<dbReference type="AlphaFoldDB" id="A0A7G6STP2"/>
<name>A0A7G6STP2_9HYPH</name>
<protein>
    <submittedName>
        <fullName evidence="1">Uncharacterized protein</fullName>
    </submittedName>
</protein>
<accession>A0A7G6STP2</accession>
<evidence type="ECO:0000313" key="1">
    <source>
        <dbReference type="EMBL" id="QND57874.1"/>
    </source>
</evidence>